<keyword evidence="13 21" id="KW-1133">Transmembrane helix</keyword>
<evidence type="ECO:0000256" key="15">
    <source>
        <dbReference type="ARBA" id="ARBA00023136"/>
    </source>
</evidence>
<evidence type="ECO:0000256" key="6">
    <source>
        <dbReference type="ARBA" id="ARBA00011972"/>
    </source>
</evidence>
<evidence type="ECO:0000256" key="7">
    <source>
        <dbReference type="ARBA" id="ARBA00022676"/>
    </source>
</evidence>
<keyword evidence="11" id="KW-0256">Endoplasmic reticulum</keyword>
<comment type="catalytic activity">
    <reaction evidence="19">
        <text>UDP-alpha-D-xylose + L-seryl-[protein] = 3-O-(beta-D-xylosyl)-L-seryl-[protein] + UDP + H(+)</text>
        <dbReference type="Rhea" id="RHEA:50192"/>
        <dbReference type="Rhea" id="RHEA-COMP:9863"/>
        <dbReference type="Rhea" id="RHEA-COMP:12567"/>
        <dbReference type="ChEBI" id="CHEBI:15378"/>
        <dbReference type="ChEBI" id="CHEBI:29999"/>
        <dbReference type="ChEBI" id="CHEBI:57632"/>
        <dbReference type="ChEBI" id="CHEBI:58223"/>
        <dbReference type="ChEBI" id="CHEBI:132085"/>
        <dbReference type="EC" id="2.4.2.26"/>
    </reaction>
</comment>
<dbReference type="UniPathway" id="UPA00756"/>
<keyword evidence="8" id="KW-0808">Transferase</keyword>
<keyword evidence="14" id="KW-0333">Golgi apparatus</keyword>
<evidence type="ECO:0000313" key="23">
    <source>
        <dbReference type="Proteomes" id="UP000747542"/>
    </source>
</evidence>
<dbReference type="GO" id="GO:0015012">
    <property type="term" value="P:heparan sulfate proteoglycan biosynthetic process"/>
    <property type="evidence" value="ECO:0007669"/>
    <property type="project" value="UniProtKB-UniPathway"/>
</dbReference>
<dbReference type="EC" id="2.4.2.26" evidence="6"/>
<gene>
    <name evidence="22" type="primary">XYLT1-L</name>
    <name evidence="22" type="ORF">Hamer_G005834</name>
</gene>
<evidence type="ECO:0000256" key="1">
    <source>
        <dbReference type="ARBA" id="ARBA00004323"/>
    </source>
</evidence>
<comment type="caution">
    <text evidence="22">The sequence shown here is derived from an EMBL/GenBank/DDBJ whole genome shotgun (WGS) entry which is preliminary data.</text>
</comment>
<sequence length="1082" mass="122862">MIETIVCPQERQNVPQESAWLPQVCPSRVGAFQSCPSDNYPESRPLQSGAPEGSVAAWVAVTVAAVDAVVNGVLLETVGGEEIEGRVIPPAWEHLYHQDVEGDLVVREYLLLEVHPRTALLCPQGLAIVKLRMLIKTGQDIIEANPEAALDVPYAHWLVKPDDGVVSDEVKGSSKCPTLQECLGYQACLFNFGIEFCHMDPVPGQRKNLEVVLTCMREGSLLAAMRDVKYDQEYIQQIERRTHLVVHLTYTSRLEEGVKDYSLTEIWRREEAEEEVFHGSCQRLEDATEAGYSGYCHHQPPDPVDVSEVLWSLLGRVPSKECREEVRQIYCSFLYHNKGLCLPPFVVDPGQMQLLGLVYRPQHQYVIHVDARQGETRAALTSLLTKLMPGATNVRILPLSRSFVASWGSFNIVRAELESFEELLRMGVWDFGVKLSGADLPLRDVDDLSATLAAYRGFNFVPLFGQRNNDMNADQGLVLDVWHGCEGYVYNVTRGGGQPYPEEIPIYTGSQWAIMSRELVEYVVTPSLRSDRVNRWHYHLQTSIIPDESYFPTLTMNSPYHLPTIFQHPFNALPLSPKGPGPIEEEDLKEMLESSHRYFFARKFHTHTTAHPIRIMVAEQVRTNYYLNLKKYLPRALLHQLALLAFPHLKQQLANHPSLAHLTVTPGDLITFKVLPRLHLVNPCCSLPFDRSFKSTQEFVFWLDFTINDEGGSPVGGARALVSQRPIILSDGSKSALTTNVPLPYAMPGADTVYVELWFHVGQRSISQDCRSRIRPPGTPMEFPNMEMEEVTADDLHVVVQLIDPQGNVRCEERKTDHWDKSHVHPNRDFERVEMPSFFTLSCGVMETGPWTLLLPGPHDLPLDPRQQEQVDLLQGLWTVEQVMLLPATDYYGDLPKLPKRETAPPLHHPHNTNKENVNIADDLRPREEEEKKEKQKMNVKEGWERDEDEDKAHIKDIFYLSRQRRSAAEMIQLGLHHFDPTLRTTPASPAMTPAVAVYSASFLSPPYKSVREWFACGGGLLTTLLMLVFTYHWVVLPGLFSVRVSRRMKRSALLVFVAILVQILSFWQKLTFDMLIRPQLY</sequence>
<dbReference type="AlphaFoldDB" id="A0A8J5JGQ0"/>
<keyword evidence="15 21" id="KW-0472">Membrane</keyword>
<keyword evidence="23" id="KW-1185">Reference proteome</keyword>
<evidence type="ECO:0000256" key="18">
    <source>
        <dbReference type="ARBA" id="ARBA00042865"/>
    </source>
</evidence>
<dbReference type="PANTHER" id="PTHR46025">
    <property type="entry name" value="XYLOSYLTRANSFERASE OXT"/>
    <property type="match status" value="1"/>
</dbReference>
<evidence type="ECO:0000256" key="9">
    <source>
        <dbReference type="ARBA" id="ARBA00022692"/>
    </source>
</evidence>
<organism evidence="22 23">
    <name type="scientific">Homarus americanus</name>
    <name type="common">American lobster</name>
    <dbReference type="NCBI Taxonomy" id="6706"/>
    <lineage>
        <taxon>Eukaryota</taxon>
        <taxon>Metazoa</taxon>
        <taxon>Ecdysozoa</taxon>
        <taxon>Arthropoda</taxon>
        <taxon>Crustacea</taxon>
        <taxon>Multicrustacea</taxon>
        <taxon>Malacostraca</taxon>
        <taxon>Eumalacostraca</taxon>
        <taxon>Eucarida</taxon>
        <taxon>Decapoda</taxon>
        <taxon>Pleocyemata</taxon>
        <taxon>Astacidea</taxon>
        <taxon>Nephropoidea</taxon>
        <taxon>Nephropidae</taxon>
        <taxon>Homarus</taxon>
    </lineage>
</organism>
<evidence type="ECO:0000256" key="14">
    <source>
        <dbReference type="ARBA" id="ARBA00023034"/>
    </source>
</evidence>
<keyword evidence="16" id="KW-1015">Disulfide bond</keyword>
<protein>
    <recommendedName>
        <fullName evidence="6">protein xylosyltransferase</fullName>
        <ecNumber evidence="6">2.4.2.26</ecNumber>
    </recommendedName>
    <alternativeName>
        <fullName evidence="18">Peptide O-xylosyltransferase</fullName>
    </alternativeName>
</protein>
<feature type="compositionally biased region" description="Basic and acidic residues" evidence="20">
    <location>
        <begin position="922"/>
        <end position="944"/>
    </location>
</feature>
<proteinExistence type="inferred from homology"/>
<comment type="pathway">
    <text evidence="4">Glycan metabolism; heparan sulfate biosynthesis.</text>
</comment>
<name>A0A8J5JGQ0_HOMAM</name>
<feature type="transmembrane region" description="Helical" evidence="21">
    <location>
        <begin position="1053"/>
        <end position="1071"/>
    </location>
</feature>
<evidence type="ECO:0000256" key="8">
    <source>
        <dbReference type="ARBA" id="ARBA00022679"/>
    </source>
</evidence>
<evidence type="ECO:0000313" key="22">
    <source>
        <dbReference type="EMBL" id="KAG7157410.1"/>
    </source>
</evidence>
<evidence type="ECO:0000256" key="2">
    <source>
        <dbReference type="ARBA" id="ARBA00004648"/>
    </source>
</evidence>
<dbReference type="UniPathway" id="UPA00755"/>
<dbReference type="GO" id="GO:0005789">
    <property type="term" value="C:endoplasmic reticulum membrane"/>
    <property type="evidence" value="ECO:0007669"/>
    <property type="project" value="UniProtKB-SubCell"/>
</dbReference>
<reference evidence="22" key="1">
    <citation type="journal article" date="2021" name="Sci. Adv.">
        <title>The American lobster genome reveals insights on longevity, neural, and immune adaptations.</title>
        <authorList>
            <person name="Polinski J.M."/>
            <person name="Zimin A.V."/>
            <person name="Clark K.F."/>
            <person name="Kohn A.B."/>
            <person name="Sadowski N."/>
            <person name="Timp W."/>
            <person name="Ptitsyn A."/>
            <person name="Khanna P."/>
            <person name="Romanova D.Y."/>
            <person name="Williams P."/>
            <person name="Greenwood S.J."/>
            <person name="Moroz L.L."/>
            <person name="Walt D.R."/>
            <person name="Bodnar A.G."/>
        </authorList>
    </citation>
    <scope>NUCLEOTIDE SEQUENCE</scope>
    <source>
        <strain evidence="22">GMGI-L3</strain>
    </source>
</reference>
<feature type="region of interest" description="Disordered" evidence="20">
    <location>
        <begin position="899"/>
        <end position="945"/>
    </location>
</feature>
<keyword evidence="12" id="KW-0735">Signal-anchor</keyword>
<accession>A0A8J5JGQ0</accession>
<evidence type="ECO:0000256" key="12">
    <source>
        <dbReference type="ARBA" id="ARBA00022968"/>
    </source>
</evidence>
<dbReference type="GO" id="GO:0050650">
    <property type="term" value="P:chondroitin sulfate proteoglycan biosynthetic process"/>
    <property type="evidence" value="ECO:0007669"/>
    <property type="project" value="TreeGrafter"/>
</dbReference>
<evidence type="ECO:0000256" key="20">
    <source>
        <dbReference type="SAM" id="MobiDB-lite"/>
    </source>
</evidence>
<comment type="similarity">
    <text evidence="5">Belongs to the glycosyltransferase 14 family. XylT subfamily.</text>
</comment>
<evidence type="ECO:0000256" key="13">
    <source>
        <dbReference type="ARBA" id="ARBA00022989"/>
    </source>
</evidence>
<dbReference type="GO" id="GO:0030158">
    <property type="term" value="F:protein xylosyltransferase activity"/>
    <property type="evidence" value="ECO:0007669"/>
    <property type="project" value="UniProtKB-EC"/>
</dbReference>
<dbReference type="Proteomes" id="UP000747542">
    <property type="component" value="Unassembled WGS sequence"/>
</dbReference>
<evidence type="ECO:0000256" key="3">
    <source>
        <dbReference type="ARBA" id="ARBA00004840"/>
    </source>
</evidence>
<dbReference type="InterPro" id="IPR043538">
    <property type="entry name" value="XYLT"/>
</dbReference>
<comment type="subcellular location">
    <subcellularLocation>
        <location evidence="2">Endoplasmic reticulum membrane</location>
        <topology evidence="2">Single-pass type II membrane protein</topology>
    </subcellularLocation>
    <subcellularLocation>
        <location evidence="1">Golgi apparatus membrane</location>
        <topology evidence="1">Single-pass type II membrane protein</topology>
    </subcellularLocation>
</comment>
<dbReference type="GO" id="GO:0000139">
    <property type="term" value="C:Golgi membrane"/>
    <property type="evidence" value="ECO:0007669"/>
    <property type="project" value="UniProtKB-SubCell"/>
</dbReference>
<dbReference type="PANTHER" id="PTHR46025:SF3">
    <property type="entry name" value="XYLOSYLTRANSFERASE OXT"/>
    <property type="match status" value="1"/>
</dbReference>
<evidence type="ECO:0000256" key="5">
    <source>
        <dbReference type="ARBA" id="ARBA00010195"/>
    </source>
</evidence>
<dbReference type="EMBL" id="JAHLQT010037514">
    <property type="protein sequence ID" value="KAG7157410.1"/>
    <property type="molecule type" value="Genomic_DNA"/>
</dbReference>
<evidence type="ECO:0000256" key="16">
    <source>
        <dbReference type="ARBA" id="ARBA00023157"/>
    </source>
</evidence>
<evidence type="ECO:0000256" key="10">
    <source>
        <dbReference type="ARBA" id="ARBA00022723"/>
    </source>
</evidence>
<evidence type="ECO:0000256" key="17">
    <source>
        <dbReference type="ARBA" id="ARBA00023180"/>
    </source>
</evidence>
<comment type="pathway">
    <text evidence="3">Glycan metabolism; chondroitin sulfate biosynthesis.</text>
</comment>
<evidence type="ECO:0000256" key="21">
    <source>
        <dbReference type="SAM" id="Phobius"/>
    </source>
</evidence>
<keyword evidence="10" id="KW-0479">Metal-binding</keyword>
<dbReference type="Pfam" id="PF02485">
    <property type="entry name" value="Branch"/>
    <property type="match status" value="1"/>
</dbReference>
<evidence type="ECO:0000256" key="11">
    <source>
        <dbReference type="ARBA" id="ARBA00022824"/>
    </source>
</evidence>
<evidence type="ECO:0000256" key="4">
    <source>
        <dbReference type="ARBA" id="ARBA00005093"/>
    </source>
</evidence>
<keyword evidence="17" id="KW-0325">Glycoprotein</keyword>
<feature type="transmembrane region" description="Helical" evidence="21">
    <location>
        <begin position="1019"/>
        <end position="1041"/>
    </location>
</feature>
<evidence type="ECO:0000256" key="19">
    <source>
        <dbReference type="ARBA" id="ARBA00047847"/>
    </source>
</evidence>
<keyword evidence="9 21" id="KW-0812">Transmembrane</keyword>
<keyword evidence="7" id="KW-0328">Glycosyltransferase</keyword>
<dbReference type="GO" id="GO:0046872">
    <property type="term" value="F:metal ion binding"/>
    <property type="evidence" value="ECO:0007669"/>
    <property type="project" value="UniProtKB-KW"/>
</dbReference>
<dbReference type="InterPro" id="IPR003406">
    <property type="entry name" value="Glyco_trans_14"/>
</dbReference>